<name>A0A1I6PGX1_9FLAO</name>
<evidence type="ECO:0000256" key="6">
    <source>
        <dbReference type="PROSITE-ProRule" id="PRU10007"/>
    </source>
</evidence>
<evidence type="ECO:0000313" key="10">
    <source>
        <dbReference type="Proteomes" id="UP000199312"/>
    </source>
</evidence>
<gene>
    <name evidence="9" type="ORF">SAMN04488006_1022</name>
</gene>
<protein>
    <recommendedName>
        <fullName evidence="5">aldehyde dehydrogenase (NAD(+))</fullName>
        <ecNumber evidence="5">1.2.1.3</ecNumber>
    </recommendedName>
</protein>
<dbReference type="InterPro" id="IPR044638">
    <property type="entry name" value="ALDH7A1-like"/>
</dbReference>
<dbReference type="Pfam" id="PF00171">
    <property type="entry name" value="Aldedh"/>
    <property type="match status" value="1"/>
</dbReference>
<dbReference type="InterPro" id="IPR016161">
    <property type="entry name" value="Ald_DH/histidinol_DH"/>
</dbReference>
<dbReference type="RefSeq" id="WP_090224037.1">
    <property type="nucleotide sequence ID" value="NZ_FOZP01000002.1"/>
</dbReference>
<dbReference type="Proteomes" id="UP000199312">
    <property type="component" value="Unassembled WGS sequence"/>
</dbReference>
<evidence type="ECO:0000259" key="8">
    <source>
        <dbReference type="Pfam" id="PF00171"/>
    </source>
</evidence>
<dbReference type="SUPFAM" id="SSF53720">
    <property type="entry name" value="ALDH-like"/>
    <property type="match status" value="1"/>
</dbReference>
<dbReference type="InterPro" id="IPR016162">
    <property type="entry name" value="Ald_DH_N"/>
</dbReference>
<organism evidence="9 10">
    <name type="scientific">Lutibacter maritimus</name>
    <dbReference type="NCBI Taxonomy" id="593133"/>
    <lineage>
        <taxon>Bacteria</taxon>
        <taxon>Pseudomonadati</taxon>
        <taxon>Bacteroidota</taxon>
        <taxon>Flavobacteriia</taxon>
        <taxon>Flavobacteriales</taxon>
        <taxon>Flavobacteriaceae</taxon>
        <taxon>Lutibacter</taxon>
    </lineage>
</organism>
<dbReference type="Gene3D" id="3.40.309.10">
    <property type="entry name" value="Aldehyde Dehydrogenase, Chain A, domain 2"/>
    <property type="match status" value="1"/>
</dbReference>
<reference evidence="10" key="1">
    <citation type="submission" date="2016-10" db="EMBL/GenBank/DDBJ databases">
        <authorList>
            <person name="Varghese N."/>
            <person name="Submissions S."/>
        </authorList>
    </citation>
    <scope>NUCLEOTIDE SEQUENCE [LARGE SCALE GENOMIC DNA]</scope>
    <source>
        <strain evidence="10">DSM 24450</strain>
    </source>
</reference>
<feature type="active site" evidence="6">
    <location>
        <position position="265"/>
    </location>
</feature>
<dbReference type="InterPro" id="IPR016163">
    <property type="entry name" value="Ald_DH_C"/>
</dbReference>
<dbReference type="InterPro" id="IPR029510">
    <property type="entry name" value="Ald_DH_CS_GLU"/>
</dbReference>
<dbReference type="PANTHER" id="PTHR43521:SF1">
    <property type="entry name" value="ALPHA-AMINOADIPIC SEMIALDEHYDE DEHYDROGENASE"/>
    <property type="match status" value="1"/>
</dbReference>
<keyword evidence="4" id="KW-0520">NAD</keyword>
<dbReference type="Gene3D" id="3.40.605.10">
    <property type="entry name" value="Aldehyde Dehydrogenase, Chain A, domain 1"/>
    <property type="match status" value="1"/>
</dbReference>
<evidence type="ECO:0000256" key="1">
    <source>
        <dbReference type="ARBA" id="ARBA00009986"/>
    </source>
</evidence>
<evidence type="ECO:0000256" key="7">
    <source>
        <dbReference type="RuleBase" id="RU003345"/>
    </source>
</evidence>
<accession>A0A1I6PGX1</accession>
<evidence type="ECO:0000256" key="2">
    <source>
        <dbReference type="ARBA" id="ARBA00011881"/>
    </source>
</evidence>
<dbReference type="EC" id="1.2.1.3" evidence="5"/>
<evidence type="ECO:0000313" key="9">
    <source>
        <dbReference type="EMBL" id="SFS39452.1"/>
    </source>
</evidence>
<dbReference type="CDD" id="cd07130">
    <property type="entry name" value="ALDH_F7_AASADH"/>
    <property type="match status" value="1"/>
</dbReference>
<dbReference type="PROSITE" id="PS00687">
    <property type="entry name" value="ALDEHYDE_DEHYDR_GLU"/>
    <property type="match status" value="1"/>
</dbReference>
<dbReference type="AlphaFoldDB" id="A0A1I6PGX1"/>
<keyword evidence="10" id="KW-1185">Reference proteome</keyword>
<dbReference type="STRING" id="593133.SAMN04488006_1022"/>
<dbReference type="InterPro" id="IPR015590">
    <property type="entry name" value="Aldehyde_DH_dom"/>
</dbReference>
<sequence length="513" mass="55697">METSKLQKSLQKLNIQDVNKGTSTGSKSFGNGELIASYSPVDGKLIGKVISTTKQDYEKVIESAQKAFTTWRLVPAPQRGEIVRQFGDKLRELKQPLGELVSYEMGKSLQEGLGEVQEMIDICDFAVGLSRQLHGLTMHSERPGHRMYEQYHSLGIVGIISAFNFPVAVWSWNTALAWICGDVCVWKASEKAPLCSIACQHIIANILKENNLPEGISCIVNGDYKVGEFMTTDKRIPLISATGSIKMGKIVAKTVAERLGRSLLELGGNNAIIITPNADLKISIIGAVFGAVGTAGQRCTSTRRLIIHESMYEQVKNTLVDAYKQLRIGNPLDEKNHVGPLIDKDAVKMYENALKKVVEEGGNLLVEGGVLKGEGYESGCYVKPAIAEAKNAFEIVQHETFAPILYLIKYSGEVENAIEIQNGVVQGLSSAIMTTNLREAEKFLSVAGSDCGIANVNIGTSGAEIGGAFGGEKETGGGRESGSDAWKIYMRRQTNTINYTSNLPLAQGIKFDL</sequence>
<proteinExistence type="inferred from homology"/>
<feature type="domain" description="Aldehyde dehydrogenase" evidence="8">
    <location>
        <begin position="33"/>
        <end position="494"/>
    </location>
</feature>
<evidence type="ECO:0000256" key="5">
    <source>
        <dbReference type="ARBA" id="ARBA00024226"/>
    </source>
</evidence>
<keyword evidence="3 7" id="KW-0560">Oxidoreductase</keyword>
<dbReference type="PANTHER" id="PTHR43521">
    <property type="entry name" value="ALPHA-AMINOADIPIC SEMIALDEHYDE DEHYDROGENASE"/>
    <property type="match status" value="1"/>
</dbReference>
<dbReference type="GO" id="GO:0004029">
    <property type="term" value="F:aldehyde dehydrogenase (NAD+) activity"/>
    <property type="evidence" value="ECO:0007669"/>
    <property type="project" value="UniProtKB-EC"/>
</dbReference>
<dbReference type="FunFam" id="3.40.309.10:FF:000018">
    <property type="entry name" value="Alpha-aminoadipic semialdehyde dehydrogenase"/>
    <property type="match status" value="1"/>
</dbReference>
<evidence type="ECO:0000256" key="3">
    <source>
        <dbReference type="ARBA" id="ARBA00023002"/>
    </source>
</evidence>
<dbReference type="OrthoDB" id="9762913at2"/>
<evidence type="ECO:0000256" key="4">
    <source>
        <dbReference type="ARBA" id="ARBA00023027"/>
    </source>
</evidence>
<comment type="subunit">
    <text evidence="2">Homotetramer.</text>
</comment>
<comment type="similarity">
    <text evidence="1 7">Belongs to the aldehyde dehydrogenase family.</text>
</comment>
<dbReference type="EMBL" id="FOZP01000002">
    <property type="protein sequence ID" value="SFS39452.1"/>
    <property type="molecule type" value="Genomic_DNA"/>
</dbReference>